<comment type="caution">
    <text evidence="2">The sequence shown here is derived from an EMBL/GenBank/DDBJ whole genome shotgun (WGS) entry which is preliminary data.</text>
</comment>
<dbReference type="EC" id="3.6.1.1" evidence="2"/>
<dbReference type="Gene3D" id="3.10.310.20">
    <property type="entry name" value="DHHA2 domain"/>
    <property type="match status" value="1"/>
</dbReference>
<evidence type="ECO:0000313" key="3">
    <source>
        <dbReference type="Proteomes" id="UP000306037"/>
    </source>
</evidence>
<dbReference type="GO" id="GO:0005737">
    <property type="term" value="C:cytoplasm"/>
    <property type="evidence" value="ECO:0007669"/>
    <property type="project" value="InterPro"/>
</dbReference>
<dbReference type="Proteomes" id="UP000306037">
    <property type="component" value="Unassembled WGS sequence"/>
</dbReference>
<gene>
    <name evidence="2" type="ORF">FC694_19695</name>
</gene>
<proteinExistence type="predicted"/>
<dbReference type="Pfam" id="PF02833">
    <property type="entry name" value="DHHA2"/>
    <property type="match status" value="1"/>
</dbReference>
<dbReference type="InterPro" id="IPR038763">
    <property type="entry name" value="DHH_sf"/>
</dbReference>
<accession>A0A4U2MQ85</accession>
<evidence type="ECO:0000313" key="2">
    <source>
        <dbReference type="EMBL" id="TKH13369.1"/>
    </source>
</evidence>
<organism evidence="2 3">
    <name type="scientific">Bacillus wiedmannii</name>
    <dbReference type="NCBI Taxonomy" id="1890302"/>
    <lineage>
        <taxon>Bacteria</taxon>
        <taxon>Bacillati</taxon>
        <taxon>Bacillota</taxon>
        <taxon>Bacilli</taxon>
        <taxon>Bacillales</taxon>
        <taxon>Bacillaceae</taxon>
        <taxon>Bacillus</taxon>
        <taxon>Bacillus cereus group</taxon>
    </lineage>
</organism>
<feature type="domain" description="DHHA2" evidence="1">
    <location>
        <begin position="1"/>
        <end position="56"/>
    </location>
</feature>
<dbReference type="AlphaFoldDB" id="A0A4U2MQ85"/>
<keyword evidence="2" id="KW-0378">Hydrolase</keyword>
<dbReference type="SUPFAM" id="SSF64182">
    <property type="entry name" value="DHH phosphoesterases"/>
    <property type="match status" value="1"/>
</dbReference>
<sequence length="59" mass="6259">LFVVTDILTNDSVGLAIGKAANVVEKAYNVSLENNTATLKGVVSRKKQIVPVLTEAFQA</sequence>
<dbReference type="EMBL" id="SZOM01000172">
    <property type="protein sequence ID" value="TKH13369.1"/>
    <property type="molecule type" value="Genomic_DNA"/>
</dbReference>
<dbReference type="GO" id="GO:0004427">
    <property type="term" value="F:inorganic diphosphate phosphatase activity"/>
    <property type="evidence" value="ECO:0007669"/>
    <property type="project" value="UniProtKB-EC"/>
</dbReference>
<dbReference type="RefSeq" id="WP_338420592.1">
    <property type="nucleotide sequence ID" value="NZ_SZOM01000172.1"/>
</dbReference>
<protein>
    <submittedName>
        <fullName evidence="2">Manganese-dependent inorganic pyrophosphatase</fullName>
        <ecNumber evidence="2">3.6.1.1</ecNumber>
    </submittedName>
</protein>
<evidence type="ECO:0000259" key="1">
    <source>
        <dbReference type="Pfam" id="PF02833"/>
    </source>
</evidence>
<reference evidence="2 3" key="1">
    <citation type="journal article" date="2019" name="Environ. Microbiol.">
        <title>An active ?-lactamase is a part of an orchestrated cell wall stress resistance network of Bacillus subtilis and related rhizosphere species.</title>
        <authorList>
            <person name="Bucher T."/>
            <person name="Keren-Paz A."/>
            <person name="Hausser J."/>
            <person name="Olender T."/>
            <person name="Cytryn E."/>
            <person name="Kolodkin-Gal I."/>
        </authorList>
    </citation>
    <scope>NUCLEOTIDE SEQUENCE [LARGE SCALE GENOMIC DNA]</scope>
    <source>
        <strain evidence="2 3">I71</strain>
    </source>
</reference>
<dbReference type="InterPro" id="IPR004097">
    <property type="entry name" value="DHHA2"/>
</dbReference>
<feature type="non-terminal residue" evidence="2">
    <location>
        <position position="1"/>
    </location>
</feature>
<dbReference type="InterPro" id="IPR038222">
    <property type="entry name" value="DHHA2_dom_sf"/>
</dbReference>
<name>A0A4U2MQ85_9BACI</name>